<keyword evidence="4" id="KW-1185">Reference proteome</keyword>
<reference evidence="3 4" key="1">
    <citation type="submission" date="2017-08" db="EMBL/GenBank/DDBJ databases">
        <title>Draft Genome Sequence of Pseudomonas moraviensis TYU6, isolated from Taxus cuspidata by using PacBio Single-Molecule Real-Time Technology.</title>
        <authorList>
            <person name="Baek K.-H."/>
            <person name="Mishra A.K."/>
        </authorList>
    </citation>
    <scope>NUCLEOTIDE SEQUENCE [LARGE SCALE GENOMIC DNA]</scope>
    <source>
        <strain evidence="3 4">TYU6</strain>
    </source>
</reference>
<dbReference type="SUPFAM" id="SSF88713">
    <property type="entry name" value="Glycoside hydrolase/deacetylase"/>
    <property type="match status" value="1"/>
</dbReference>
<dbReference type="InterPro" id="IPR011330">
    <property type="entry name" value="Glyco_hydro/deAcase_b/a-brl"/>
</dbReference>
<feature type="chain" id="PRO_5013353639" evidence="1">
    <location>
        <begin position="30"/>
        <end position="316"/>
    </location>
</feature>
<dbReference type="GO" id="GO:0005975">
    <property type="term" value="P:carbohydrate metabolic process"/>
    <property type="evidence" value="ECO:0007669"/>
    <property type="project" value="InterPro"/>
</dbReference>
<dbReference type="EMBL" id="NRST01000001">
    <property type="protein sequence ID" value="PAW58512.1"/>
    <property type="molecule type" value="Genomic_DNA"/>
</dbReference>
<gene>
    <name evidence="3" type="ORF">CKQ80_25500</name>
</gene>
<keyword evidence="1" id="KW-0732">Signal</keyword>
<evidence type="ECO:0000313" key="4">
    <source>
        <dbReference type="Proteomes" id="UP000217830"/>
    </source>
</evidence>
<dbReference type="PANTHER" id="PTHR43123">
    <property type="entry name" value="POLYSACCHARIDE DEACETYLASE-RELATED"/>
    <property type="match status" value="1"/>
</dbReference>
<evidence type="ECO:0000259" key="2">
    <source>
        <dbReference type="PROSITE" id="PS51677"/>
    </source>
</evidence>
<dbReference type="Proteomes" id="UP000217830">
    <property type="component" value="Unassembled WGS sequence"/>
</dbReference>
<dbReference type="PANTHER" id="PTHR43123:SF1">
    <property type="entry name" value="POLYSACCHARIDE DEACETYLASE-RELATED"/>
    <property type="match status" value="1"/>
</dbReference>
<organism evidence="3 4">
    <name type="scientific">Pseudomonas moraviensis</name>
    <dbReference type="NCBI Taxonomy" id="321662"/>
    <lineage>
        <taxon>Bacteria</taxon>
        <taxon>Pseudomonadati</taxon>
        <taxon>Pseudomonadota</taxon>
        <taxon>Gammaproteobacteria</taxon>
        <taxon>Pseudomonadales</taxon>
        <taxon>Pseudomonadaceae</taxon>
        <taxon>Pseudomonas</taxon>
    </lineage>
</organism>
<feature type="signal peptide" evidence="1">
    <location>
        <begin position="1"/>
        <end position="29"/>
    </location>
</feature>
<protein>
    <submittedName>
        <fullName evidence="3">Polysaccharide deacetylase</fullName>
    </submittedName>
</protein>
<sequence length="316" mass="35913">MTTPHRQRSPRFLKNLVAAALLLPALAFAQERPWPDGSQLVISVSMQFETGGQPEGAESPFSGTPLPKGYPDLPAQTWFDYGYKEGLWRMLDLWDRTGIKVTSHVVGEAALKHPELAKAIAARGHELAAHGMRWADSYNMSYDQEKQFIGDGVNAVEKLTGQRSVGYNANWLRRSPNTLKVLQDLNFTYHIDDVSRDEPFVTMVRGRKFAVVPYTLRNNDIVLIEGRHFSAEQFYQQLVLEFDRLYAEGASQRRMMSVSLHDRIGGTPAMVEAMERFIRYAQAHPKVSFMRKDQIARVVLTEKNPLIDNAEALYNR</sequence>
<dbReference type="Pfam" id="PF01522">
    <property type="entry name" value="Polysacc_deac_1"/>
    <property type="match status" value="1"/>
</dbReference>
<dbReference type="InterPro" id="IPR002509">
    <property type="entry name" value="NODB_dom"/>
</dbReference>
<dbReference type="RefSeq" id="WP_095668933.1">
    <property type="nucleotide sequence ID" value="NZ_NRSS01000003.1"/>
</dbReference>
<name>A0A2A2PSS1_9PSED</name>
<proteinExistence type="predicted"/>
<dbReference type="Gene3D" id="3.20.20.370">
    <property type="entry name" value="Glycoside hydrolase/deacetylase"/>
    <property type="match status" value="1"/>
</dbReference>
<dbReference type="GO" id="GO:0016810">
    <property type="term" value="F:hydrolase activity, acting on carbon-nitrogen (but not peptide) bonds"/>
    <property type="evidence" value="ECO:0007669"/>
    <property type="project" value="InterPro"/>
</dbReference>
<evidence type="ECO:0000256" key="1">
    <source>
        <dbReference type="SAM" id="SignalP"/>
    </source>
</evidence>
<evidence type="ECO:0000313" key="3">
    <source>
        <dbReference type="EMBL" id="PAW58512.1"/>
    </source>
</evidence>
<accession>A0A2A2PSS1</accession>
<feature type="domain" description="NodB homology" evidence="2">
    <location>
        <begin position="73"/>
        <end position="290"/>
    </location>
</feature>
<dbReference type="PROSITE" id="PS51677">
    <property type="entry name" value="NODB"/>
    <property type="match status" value="1"/>
</dbReference>
<comment type="caution">
    <text evidence="3">The sequence shown here is derived from an EMBL/GenBank/DDBJ whole genome shotgun (WGS) entry which is preliminary data.</text>
</comment>
<dbReference type="AlphaFoldDB" id="A0A2A2PSS1"/>